<protein>
    <submittedName>
        <fullName evidence="1">Uncharacterized protein</fullName>
    </submittedName>
</protein>
<evidence type="ECO:0000313" key="1">
    <source>
        <dbReference type="EMBL" id="JAI06651.1"/>
    </source>
</evidence>
<accession>A0A0E9XXS0</accession>
<proteinExistence type="predicted"/>
<organism evidence="1">
    <name type="scientific">Anguilla anguilla</name>
    <name type="common">European freshwater eel</name>
    <name type="synonym">Muraena anguilla</name>
    <dbReference type="NCBI Taxonomy" id="7936"/>
    <lineage>
        <taxon>Eukaryota</taxon>
        <taxon>Metazoa</taxon>
        <taxon>Chordata</taxon>
        <taxon>Craniata</taxon>
        <taxon>Vertebrata</taxon>
        <taxon>Euteleostomi</taxon>
        <taxon>Actinopterygii</taxon>
        <taxon>Neopterygii</taxon>
        <taxon>Teleostei</taxon>
        <taxon>Anguilliformes</taxon>
        <taxon>Anguillidae</taxon>
        <taxon>Anguilla</taxon>
    </lineage>
</organism>
<name>A0A0E9XXS0_ANGAN</name>
<reference evidence="1" key="1">
    <citation type="submission" date="2014-11" db="EMBL/GenBank/DDBJ databases">
        <authorList>
            <person name="Amaro Gonzalez C."/>
        </authorList>
    </citation>
    <scope>NUCLEOTIDE SEQUENCE</scope>
</reference>
<reference evidence="1" key="2">
    <citation type="journal article" date="2015" name="Fish Shellfish Immunol.">
        <title>Early steps in the European eel (Anguilla anguilla)-Vibrio vulnificus interaction in the gills: Role of the RtxA13 toxin.</title>
        <authorList>
            <person name="Callol A."/>
            <person name="Pajuelo D."/>
            <person name="Ebbesson L."/>
            <person name="Teles M."/>
            <person name="MacKenzie S."/>
            <person name="Amaro C."/>
        </authorList>
    </citation>
    <scope>NUCLEOTIDE SEQUENCE</scope>
</reference>
<dbReference type="AlphaFoldDB" id="A0A0E9XXS0"/>
<dbReference type="EMBL" id="GBXM01001927">
    <property type="protein sequence ID" value="JAI06651.1"/>
    <property type="molecule type" value="Transcribed_RNA"/>
</dbReference>
<sequence>MPSENLCESDVKLVKVFVLKKEQSRDVVLGKLLLFLMCLSMPGC</sequence>